<protein>
    <submittedName>
        <fullName evidence="3">Uncharacterized protein</fullName>
    </submittedName>
</protein>
<gene>
    <name evidence="3" type="ORF">Baya_11627</name>
</gene>
<feature type="region of interest" description="Disordered" evidence="1">
    <location>
        <begin position="67"/>
        <end position="87"/>
    </location>
</feature>
<name>A0A556V2H5_BAGYA</name>
<sequence length="126" mass="13649">MLSAVTASPGGLLCIVFLWKLDLLVAAMHKAASFGHHPIMFLSAGNDVVSQVILELGSYDPWKVPKGNSYDGQEEHKAEDGTKLPTPQVSHHFPSMIPLIRSSLHSSPPSQLARTACSPIHRKDQA</sequence>
<feature type="compositionally biased region" description="Polar residues" evidence="1">
    <location>
        <begin position="103"/>
        <end position="113"/>
    </location>
</feature>
<feature type="signal peptide" evidence="2">
    <location>
        <begin position="1"/>
        <end position="26"/>
    </location>
</feature>
<feature type="chain" id="PRO_5021988241" evidence="2">
    <location>
        <begin position="27"/>
        <end position="126"/>
    </location>
</feature>
<feature type="compositionally biased region" description="Basic and acidic residues" evidence="1">
    <location>
        <begin position="73"/>
        <end position="82"/>
    </location>
</feature>
<keyword evidence="2" id="KW-0732">Signal</keyword>
<dbReference type="AlphaFoldDB" id="A0A556V2H5"/>
<proteinExistence type="predicted"/>
<organism evidence="3 4">
    <name type="scientific">Bagarius yarrelli</name>
    <name type="common">Goonch</name>
    <name type="synonym">Bagrus yarrelli</name>
    <dbReference type="NCBI Taxonomy" id="175774"/>
    <lineage>
        <taxon>Eukaryota</taxon>
        <taxon>Metazoa</taxon>
        <taxon>Chordata</taxon>
        <taxon>Craniata</taxon>
        <taxon>Vertebrata</taxon>
        <taxon>Euteleostomi</taxon>
        <taxon>Actinopterygii</taxon>
        <taxon>Neopterygii</taxon>
        <taxon>Teleostei</taxon>
        <taxon>Ostariophysi</taxon>
        <taxon>Siluriformes</taxon>
        <taxon>Sisoridae</taxon>
        <taxon>Sisorinae</taxon>
        <taxon>Bagarius</taxon>
    </lineage>
</organism>
<accession>A0A556V2H5</accession>
<evidence type="ECO:0000313" key="4">
    <source>
        <dbReference type="Proteomes" id="UP000319801"/>
    </source>
</evidence>
<keyword evidence="4" id="KW-1185">Reference proteome</keyword>
<dbReference type="Proteomes" id="UP000319801">
    <property type="component" value="Unassembled WGS sequence"/>
</dbReference>
<reference evidence="3 4" key="1">
    <citation type="journal article" date="2019" name="Genome Biol. Evol.">
        <title>Whole-Genome Sequencing of the Giant Devil Catfish, Bagarius yarrelli.</title>
        <authorList>
            <person name="Jiang W."/>
            <person name="Lv Y."/>
            <person name="Cheng L."/>
            <person name="Yang K."/>
            <person name="Chao B."/>
            <person name="Wang X."/>
            <person name="Li Y."/>
            <person name="Pan X."/>
            <person name="You X."/>
            <person name="Zhang Y."/>
            <person name="Yang J."/>
            <person name="Li J."/>
            <person name="Zhang X."/>
            <person name="Liu S."/>
            <person name="Sun C."/>
            <person name="Yang J."/>
            <person name="Shi Q."/>
        </authorList>
    </citation>
    <scope>NUCLEOTIDE SEQUENCE [LARGE SCALE GENOMIC DNA]</scope>
    <source>
        <strain evidence="3">JWS20170419001</strain>
        <tissue evidence="3">Muscle</tissue>
    </source>
</reference>
<feature type="region of interest" description="Disordered" evidence="1">
    <location>
        <begin position="101"/>
        <end position="126"/>
    </location>
</feature>
<evidence type="ECO:0000256" key="1">
    <source>
        <dbReference type="SAM" id="MobiDB-lite"/>
    </source>
</evidence>
<evidence type="ECO:0000313" key="3">
    <source>
        <dbReference type="EMBL" id="TSS35890.1"/>
    </source>
</evidence>
<dbReference type="EMBL" id="VCAZ01000101">
    <property type="protein sequence ID" value="TSS35890.1"/>
    <property type="molecule type" value="Genomic_DNA"/>
</dbReference>
<comment type="caution">
    <text evidence="3">The sequence shown here is derived from an EMBL/GenBank/DDBJ whole genome shotgun (WGS) entry which is preliminary data.</text>
</comment>
<evidence type="ECO:0000256" key="2">
    <source>
        <dbReference type="SAM" id="SignalP"/>
    </source>
</evidence>